<dbReference type="Gene3D" id="3.40.980.10">
    <property type="entry name" value="MoaB/Mog-like domain"/>
    <property type="match status" value="1"/>
</dbReference>
<dbReference type="PANTHER" id="PTHR10192:SF19">
    <property type="entry name" value="MOLYBDOPTERIN BIOSYNTHESIS PROTEIN MJ0666-RELATED"/>
    <property type="match status" value="1"/>
</dbReference>
<evidence type="ECO:0000259" key="3">
    <source>
        <dbReference type="SMART" id="SM00852"/>
    </source>
</evidence>
<dbReference type="KEGG" id="dmu:Desmu_0613"/>
<keyword evidence="2" id="KW-0501">Molybdenum cofactor biosynthesis</keyword>
<dbReference type="Pfam" id="PF03454">
    <property type="entry name" value="MoeA_C"/>
    <property type="match status" value="1"/>
</dbReference>
<dbReference type="NCBIfam" id="TIGR00177">
    <property type="entry name" value="molyb_syn"/>
    <property type="match status" value="1"/>
</dbReference>
<dbReference type="GO" id="GO:0061599">
    <property type="term" value="F:molybdopterin molybdotransferase activity"/>
    <property type="evidence" value="ECO:0007669"/>
    <property type="project" value="TreeGrafter"/>
</dbReference>
<dbReference type="CDD" id="cd00887">
    <property type="entry name" value="MoeA"/>
    <property type="match status" value="1"/>
</dbReference>
<dbReference type="InterPro" id="IPR005111">
    <property type="entry name" value="MoeA_C_domain_IV"/>
</dbReference>
<dbReference type="Proteomes" id="UP000001068">
    <property type="component" value="Chromosome"/>
</dbReference>
<dbReference type="InterPro" id="IPR036688">
    <property type="entry name" value="MoeA_C_domain_IV_sf"/>
</dbReference>
<dbReference type="STRING" id="765177.Desmu_0613"/>
<accession>E8R8U5</accession>
<reference evidence="5" key="1">
    <citation type="submission" date="2010-11" db="EMBL/GenBank/DDBJ databases">
        <title>The complete genome of Desulfurococcus mucosus DSM 2162.</title>
        <authorList>
            <consortium name="US DOE Joint Genome Institute (JGI-PGF)"/>
            <person name="Lucas S."/>
            <person name="Copeland A."/>
            <person name="Lapidus A."/>
            <person name="Bruce D."/>
            <person name="Goodwin L."/>
            <person name="Pitluck S."/>
            <person name="Kyrpides N."/>
            <person name="Mavromatis K."/>
            <person name="Pagani I."/>
            <person name="Ivanova N."/>
            <person name="Ovchinnikova G."/>
            <person name="Chertkov O."/>
            <person name="Held B."/>
            <person name="Brettin T."/>
            <person name="Detter J.C."/>
            <person name="Tapia R."/>
            <person name="Han C."/>
            <person name="Land M."/>
            <person name="Hauser L."/>
            <person name="Markowitz V."/>
            <person name="Cheng J.-F."/>
            <person name="Hugenholtz P."/>
            <person name="Woyke T."/>
            <person name="Wu D."/>
            <person name="Wirth R."/>
            <person name="Bilek Y."/>
            <person name="Hader T."/>
            <person name="Klenk H.-P."/>
            <person name="Eisen J.A."/>
        </authorList>
    </citation>
    <scope>NUCLEOTIDE SEQUENCE [LARGE SCALE GENOMIC DNA]</scope>
    <source>
        <strain evidence="5">ATCC 35584 / DSM 2162 / JCM 9187 / O7/1</strain>
    </source>
</reference>
<dbReference type="InterPro" id="IPR008284">
    <property type="entry name" value="MoCF_biosynth_CS"/>
</dbReference>
<evidence type="ECO:0000313" key="5">
    <source>
        <dbReference type="Proteomes" id="UP000001068"/>
    </source>
</evidence>
<dbReference type="Gene3D" id="3.90.105.10">
    <property type="entry name" value="Molybdopterin biosynthesis moea protein, domain 2"/>
    <property type="match status" value="1"/>
</dbReference>
<dbReference type="GeneID" id="10153307"/>
<dbReference type="NCBIfam" id="NF045515">
    <property type="entry name" value="Glp_gephyrin"/>
    <property type="match status" value="1"/>
</dbReference>
<dbReference type="eggNOG" id="arCOG00216">
    <property type="taxonomic scope" value="Archaea"/>
</dbReference>
<dbReference type="InterPro" id="IPR005110">
    <property type="entry name" value="MoeA_linker/N"/>
</dbReference>
<evidence type="ECO:0000256" key="2">
    <source>
        <dbReference type="ARBA" id="ARBA00023150"/>
    </source>
</evidence>
<evidence type="ECO:0000313" key="4">
    <source>
        <dbReference type="EMBL" id="ADV64921.1"/>
    </source>
</evidence>
<dbReference type="Pfam" id="PF03453">
    <property type="entry name" value="MoeA_N"/>
    <property type="match status" value="1"/>
</dbReference>
<dbReference type="InterPro" id="IPR001453">
    <property type="entry name" value="MoaB/Mog_dom"/>
</dbReference>
<dbReference type="InterPro" id="IPR038987">
    <property type="entry name" value="MoeA-like"/>
</dbReference>
<dbReference type="PANTHER" id="PTHR10192">
    <property type="entry name" value="MOLYBDOPTERIN BIOSYNTHESIS PROTEIN"/>
    <property type="match status" value="1"/>
</dbReference>
<dbReference type="Gene3D" id="2.170.190.11">
    <property type="entry name" value="Molybdopterin biosynthesis moea protein, domain 3"/>
    <property type="match status" value="1"/>
</dbReference>
<feature type="domain" description="MoaB/Mog" evidence="3">
    <location>
        <begin position="191"/>
        <end position="330"/>
    </location>
</feature>
<organism evidence="4 5">
    <name type="scientific">Desulfurococcus mucosus (strain ATCC 35584 / DSM 2162 / JCM 9187 / O7/1)</name>
    <dbReference type="NCBI Taxonomy" id="765177"/>
    <lineage>
        <taxon>Archaea</taxon>
        <taxon>Thermoproteota</taxon>
        <taxon>Thermoprotei</taxon>
        <taxon>Desulfurococcales</taxon>
        <taxon>Desulfurococcaceae</taxon>
        <taxon>Desulfurococcus</taxon>
    </lineage>
</organism>
<proteinExistence type="predicted"/>
<sequence>MTSRRLSTLISVDDAVALLADVFKRTMELEVVEERVLNALGRIAASDVTAGVDVPPFNRSAVDGYAVYAGDVVNASIYSPVELALKGVVSPSDKPPSECLERGEAVRVHTGSPIPCGADAVVMDEDVEASGSRVTVFKPVSPGQNVSRRGEDFSSGEVIVAKGTLLGPLHVAALSSIGVDKVWVYRRIKVGVLTTGSEVCEPGVDSECPTIVYNSSARLIAALLRSTGFIDVRYYGVFPDDPAVIGDAVVEAVSENDLVVTTGGTGVSEGDVLIDALAGVGRTVFRGVRMRPGRPTTLTLVEGKPVLNLSGYPVAAWTGYEAILMPAFKKWLGLGNLERPVVYARLARRTPNTVGYRSYIRVSLRDAGDMLVAEPYMLRGSGVLSSLLKSQGYIVIPENVEGFEKGDLVRVHLF</sequence>
<dbReference type="UniPathway" id="UPA00344"/>
<dbReference type="SUPFAM" id="SSF63882">
    <property type="entry name" value="MoeA N-terminal region -like"/>
    <property type="match status" value="1"/>
</dbReference>
<dbReference type="Gene3D" id="2.40.340.10">
    <property type="entry name" value="MoeA, C-terminal, domain IV"/>
    <property type="match status" value="1"/>
</dbReference>
<dbReference type="AlphaFoldDB" id="E8R8U5"/>
<protein>
    <submittedName>
        <fullName evidence="4">Molybdenum cofactor synthesis domain protein</fullName>
    </submittedName>
</protein>
<dbReference type="HOGENOM" id="CLU_010186_7_2_2"/>
<keyword evidence="5" id="KW-1185">Reference proteome</keyword>
<dbReference type="GO" id="GO:0006777">
    <property type="term" value="P:Mo-molybdopterin cofactor biosynthetic process"/>
    <property type="evidence" value="ECO:0007669"/>
    <property type="project" value="UniProtKB-KW"/>
</dbReference>
<dbReference type="GO" id="GO:0005737">
    <property type="term" value="C:cytoplasm"/>
    <property type="evidence" value="ECO:0007669"/>
    <property type="project" value="TreeGrafter"/>
</dbReference>
<reference evidence="4 5" key="2">
    <citation type="journal article" date="2011" name="Stand. Genomic Sci.">
        <title>Complete genome sequence of Desulfurococcus mucosus type strain (O7/1).</title>
        <authorList>
            <person name="Wirth R."/>
            <person name="Chertkov O."/>
            <person name="Held B."/>
            <person name="Lapidus A."/>
            <person name="Nolan M."/>
            <person name="Lucas S."/>
            <person name="Hammon N."/>
            <person name="Deshpande S."/>
            <person name="Cheng J.F."/>
            <person name="Tapia R."/>
            <person name="Han C."/>
            <person name="Goodwin L."/>
            <person name="Pitluck S."/>
            <person name="Liolios K."/>
            <person name="Ioanna P."/>
            <person name="Ivanova N."/>
            <person name="Mavromatis K."/>
            <person name="Mikhailova N."/>
            <person name="Pati A."/>
            <person name="Chen A."/>
            <person name="Palaniappan K."/>
            <person name="Land M."/>
            <person name="Hauser L."/>
            <person name="Chang Y.J."/>
            <person name="Jeffries C.D."/>
            <person name="Bilek Y."/>
            <person name="Hader T."/>
            <person name="Rohde M."/>
            <person name="Spring S."/>
            <person name="Sikorski J."/>
            <person name="Goker M."/>
            <person name="Woyke T."/>
            <person name="Bristow J."/>
            <person name="Eisen J.A."/>
            <person name="Markowitz V."/>
            <person name="Hugenholtz P."/>
            <person name="Kyrpides N.C."/>
            <person name="Klenk H.P."/>
        </authorList>
    </citation>
    <scope>NUCLEOTIDE SEQUENCE [LARGE SCALE GENOMIC DNA]</scope>
    <source>
        <strain evidence="5">ATCC 35584 / DSM 2162 / JCM 9187 / O7/1</strain>
    </source>
</reference>
<comment type="pathway">
    <text evidence="1">Cofactor biosynthesis; molybdopterin biosynthesis.</text>
</comment>
<dbReference type="SUPFAM" id="SSF63867">
    <property type="entry name" value="MoeA C-terminal domain-like"/>
    <property type="match status" value="1"/>
</dbReference>
<dbReference type="PROSITE" id="PS01078">
    <property type="entry name" value="MOCF_BIOSYNTHESIS_1"/>
    <property type="match status" value="1"/>
</dbReference>
<dbReference type="EMBL" id="CP002363">
    <property type="protein sequence ID" value="ADV64921.1"/>
    <property type="molecule type" value="Genomic_DNA"/>
</dbReference>
<evidence type="ECO:0000256" key="1">
    <source>
        <dbReference type="ARBA" id="ARBA00005046"/>
    </source>
</evidence>
<dbReference type="SUPFAM" id="SSF53218">
    <property type="entry name" value="Molybdenum cofactor biosynthesis proteins"/>
    <property type="match status" value="1"/>
</dbReference>
<gene>
    <name evidence="4" type="ordered locus">Desmu_0613</name>
</gene>
<dbReference type="InterPro" id="IPR036425">
    <property type="entry name" value="MoaB/Mog-like_dom_sf"/>
</dbReference>
<dbReference type="SMART" id="SM00852">
    <property type="entry name" value="MoCF_biosynth"/>
    <property type="match status" value="1"/>
</dbReference>
<dbReference type="InterPro" id="IPR036135">
    <property type="entry name" value="MoeA_linker/N_sf"/>
</dbReference>
<name>E8R8U5_DESM0</name>
<dbReference type="RefSeq" id="WP_013562143.1">
    <property type="nucleotide sequence ID" value="NC_014961.1"/>
</dbReference>
<dbReference type="Pfam" id="PF00994">
    <property type="entry name" value="MoCF_biosynth"/>
    <property type="match status" value="1"/>
</dbReference>